<dbReference type="InterPro" id="IPR001182">
    <property type="entry name" value="FtsW/RodA"/>
</dbReference>
<comment type="subcellular location">
    <subcellularLocation>
        <location evidence="1">Membrane</location>
        <topology evidence="1">Multi-pass membrane protein</topology>
    </subcellularLocation>
</comment>
<proteinExistence type="predicted"/>
<dbReference type="GeneID" id="97219983"/>
<keyword evidence="4 6" id="KW-1133">Transmembrane helix</keyword>
<reference evidence="7 8" key="1">
    <citation type="submission" date="2024-09" db="EMBL/GenBank/DDBJ databases">
        <title>Aeromonas strains Genome sequencing and assembly.</title>
        <authorList>
            <person name="Hu X."/>
            <person name="Tang B."/>
        </authorList>
    </citation>
    <scope>NUCLEOTIDE SEQUENCE [LARGE SCALE GENOMIC DNA]</scope>
    <source>
        <strain evidence="7 8">NB23SCDHY001</strain>
    </source>
</reference>
<evidence type="ECO:0000256" key="4">
    <source>
        <dbReference type="ARBA" id="ARBA00022989"/>
    </source>
</evidence>
<keyword evidence="5 6" id="KW-0472">Membrane</keyword>
<evidence type="ECO:0000256" key="6">
    <source>
        <dbReference type="SAM" id="Phobius"/>
    </source>
</evidence>
<protein>
    <submittedName>
        <fullName evidence="7">FtsW/RodA/SpoVE family cell cycle protein</fullName>
    </submittedName>
</protein>
<comment type="caution">
    <text evidence="7">The sequence shown here is derived from an EMBL/GenBank/DDBJ whole genome shotgun (WGS) entry which is preliminary data.</text>
</comment>
<evidence type="ECO:0000313" key="7">
    <source>
        <dbReference type="EMBL" id="MFM4892757.1"/>
    </source>
</evidence>
<keyword evidence="3" id="KW-0133">Cell shape</keyword>
<name>A0ABW9GNM7_9GAMM</name>
<dbReference type="RefSeq" id="WP_408789262.1">
    <property type="nucleotide sequence ID" value="NZ_JBGXBU010000002.1"/>
</dbReference>
<keyword evidence="2 6" id="KW-0812">Transmembrane</keyword>
<feature type="transmembrane region" description="Helical" evidence="6">
    <location>
        <begin position="16"/>
        <end position="37"/>
    </location>
</feature>
<organism evidence="7 8">
    <name type="scientific">Aeromonas bivalvium</name>
    <dbReference type="NCBI Taxonomy" id="440079"/>
    <lineage>
        <taxon>Bacteria</taxon>
        <taxon>Pseudomonadati</taxon>
        <taxon>Pseudomonadota</taxon>
        <taxon>Gammaproteobacteria</taxon>
        <taxon>Aeromonadales</taxon>
        <taxon>Aeromonadaceae</taxon>
        <taxon>Aeromonas</taxon>
    </lineage>
</organism>
<evidence type="ECO:0000256" key="2">
    <source>
        <dbReference type="ARBA" id="ARBA00022692"/>
    </source>
</evidence>
<gene>
    <name evidence="7" type="ORF">ACEUDJ_07750</name>
</gene>
<dbReference type="EMBL" id="JBGXBU010000002">
    <property type="protein sequence ID" value="MFM4892757.1"/>
    <property type="molecule type" value="Genomic_DNA"/>
</dbReference>
<sequence>MMRRIYSAGGGRPLPLVSYGGTSMVTLMVGFGILMSIQTHRRLLA</sequence>
<evidence type="ECO:0000256" key="1">
    <source>
        <dbReference type="ARBA" id="ARBA00004141"/>
    </source>
</evidence>
<evidence type="ECO:0000313" key="8">
    <source>
        <dbReference type="Proteomes" id="UP001630969"/>
    </source>
</evidence>
<keyword evidence="8" id="KW-1185">Reference proteome</keyword>
<evidence type="ECO:0000256" key="5">
    <source>
        <dbReference type="ARBA" id="ARBA00023136"/>
    </source>
</evidence>
<accession>A0ABW9GNM7</accession>
<evidence type="ECO:0000256" key="3">
    <source>
        <dbReference type="ARBA" id="ARBA00022960"/>
    </source>
</evidence>
<dbReference type="Pfam" id="PF01098">
    <property type="entry name" value="FTSW_RODA_SPOVE"/>
    <property type="match status" value="1"/>
</dbReference>
<dbReference type="Proteomes" id="UP001630969">
    <property type="component" value="Unassembled WGS sequence"/>
</dbReference>